<protein>
    <submittedName>
        <fullName evidence="2">ADORA2A</fullName>
    </submittedName>
</protein>
<feature type="transmembrane region" description="Helical" evidence="1">
    <location>
        <begin position="157"/>
        <end position="178"/>
    </location>
</feature>
<feature type="transmembrane region" description="Helical" evidence="1">
    <location>
        <begin position="121"/>
        <end position="151"/>
    </location>
</feature>
<accession>A0A6J8BCT8</accession>
<proteinExistence type="predicted"/>
<keyword evidence="1" id="KW-1133">Transmembrane helix</keyword>
<gene>
    <name evidence="2" type="ORF">MCOR_17031</name>
</gene>
<dbReference type="AlphaFoldDB" id="A0A6J8BCT8"/>
<sequence length="195" mass="22497">MRVNKETHNTSLVQLSIFTTEQSSATSSKNVFADIKQKQSKVDDTSVRTIKDIEIQLDNLNANSNSDNNVFPQKDSWVYEKNLNKGMIGLKSNTNICTASKDVALTTDVKKQMKRSWEIRAFLTTIIIAFQTVIITGPFLFSVCIEFLLISPMTMEIQLLFFIPYLINTLSNPFIYAWRIPEIRQEFRRLFRLNT</sequence>
<dbReference type="Proteomes" id="UP000507470">
    <property type="component" value="Unassembled WGS sequence"/>
</dbReference>
<organism evidence="2 3">
    <name type="scientific">Mytilus coruscus</name>
    <name type="common">Sea mussel</name>
    <dbReference type="NCBI Taxonomy" id="42192"/>
    <lineage>
        <taxon>Eukaryota</taxon>
        <taxon>Metazoa</taxon>
        <taxon>Spiralia</taxon>
        <taxon>Lophotrochozoa</taxon>
        <taxon>Mollusca</taxon>
        <taxon>Bivalvia</taxon>
        <taxon>Autobranchia</taxon>
        <taxon>Pteriomorphia</taxon>
        <taxon>Mytilida</taxon>
        <taxon>Mytiloidea</taxon>
        <taxon>Mytilidae</taxon>
        <taxon>Mytilinae</taxon>
        <taxon>Mytilus</taxon>
    </lineage>
</organism>
<reference evidence="2 3" key="1">
    <citation type="submission" date="2020-06" db="EMBL/GenBank/DDBJ databases">
        <authorList>
            <person name="Li R."/>
            <person name="Bekaert M."/>
        </authorList>
    </citation>
    <scope>NUCLEOTIDE SEQUENCE [LARGE SCALE GENOMIC DNA]</scope>
    <source>
        <strain evidence="3">wild</strain>
    </source>
</reference>
<evidence type="ECO:0000256" key="1">
    <source>
        <dbReference type="SAM" id="Phobius"/>
    </source>
</evidence>
<keyword evidence="1" id="KW-0472">Membrane</keyword>
<dbReference type="SUPFAM" id="SSF81321">
    <property type="entry name" value="Family A G protein-coupled receptor-like"/>
    <property type="match status" value="1"/>
</dbReference>
<keyword evidence="3" id="KW-1185">Reference proteome</keyword>
<name>A0A6J8BCT8_MYTCO</name>
<evidence type="ECO:0000313" key="3">
    <source>
        <dbReference type="Proteomes" id="UP000507470"/>
    </source>
</evidence>
<dbReference type="EMBL" id="CACVKT020002996">
    <property type="protein sequence ID" value="CAC5381120.1"/>
    <property type="molecule type" value="Genomic_DNA"/>
</dbReference>
<dbReference type="Gene3D" id="1.20.1070.10">
    <property type="entry name" value="Rhodopsin 7-helix transmembrane proteins"/>
    <property type="match status" value="1"/>
</dbReference>
<evidence type="ECO:0000313" key="2">
    <source>
        <dbReference type="EMBL" id="CAC5381120.1"/>
    </source>
</evidence>
<keyword evidence="1" id="KW-0812">Transmembrane</keyword>